<accession>A0A2Z5Y4K8</accession>
<dbReference type="Pfam" id="PF01047">
    <property type="entry name" value="MarR"/>
    <property type="match status" value="1"/>
</dbReference>
<dbReference type="PANTHER" id="PTHR33164">
    <property type="entry name" value="TRANSCRIPTIONAL REGULATOR, MARR FAMILY"/>
    <property type="match status" value="1"/>
</dbReference>
<name>A0A2Z5Y4K8_9ENTE</name>
<evidence type="ECO:0000313" key="3">
    <source>
        <dbReference type="Proteomes" id="UP000269226"/>
    </source>
</evidence>
<reference evidence="2 3" key="1">
    <citation type="submission" date="2018-01" db="EMBL/GenBank/DDBJ databases">
        <title>Whole genome sequence of Melissococcus plutonius DAT561.</title>
        <authorList>
            <person name="Okumura K."/>
            <person name="Takamatsu D."/>
            <person name="Okura M."/>
        </authorList>
    </citation>
    <scope>NUCLEOTIDE SEQUENCE [LARGE SCALE GENOMIC DNA]</scope>
    <source>
        <strain evidence="2 3">DAT561</strain>
        <plasmid evidence="3">pmp1 dat561 dna</plasmid>
    </source>
</reference>
<dbReference type="PANTHER" id="PTHR33164:SF43">
    <property type="entry name" value="HTH-TYPE TRANSCRIPTIONAL REPRESSOR YETL"/>
    <property type="match status" value="1"/>
</dbReference>
<dbReference type="PRINTS" id="PR00598">
    <property type="entry name" value="HTHMARR"/>
</dbReference>
<dbReference type="GO" id="GO:0003700">
    <property type="term" value="F:DNA-binding transcription factor activity"/>
    <property type="evidence" value="ECO:0007669"/>
    <property type="project" value="InterPro"/>
</dbReference>
<dbReference type="InterPro" id="IPR000835">
    <property type="entry name" value="HTH_MarR-typ"/>
</dbReference>
<organism evidence="2 3">
    <name type="scientific">Melissococcus plutonius</name>
    <dbReference type="NCBI Taxonomy" id="33970"/>
    <lineage>
        <taxon>Bacteria</taxon>
        <taxon>Bacillati</taxon>
        <taxon>Bacillota</taxon>
        <taxon>Bacilli</taxon>
        <taxon>Lactobacillales</taxon>
        <taxon>Enterococcaceae</taxon>
        <taxon>Melissococcus</taxon>
    </lineage>
</organism>
<evidence type="ECO:0000259" key="1">
    <source>
        <dbReference type="PROSITE" id="PS50995"/>
    </source>
</evidence>
<dbReference type="Gene3D" id="1.10.10.10">
    <property type="entry name" value="Winged helix-like DNA-binding domain superfamily/Winged helix DNA-binding domain"/>
    <property type="match status" value="1"/>
</dbReference>
<dbReference type="RefSeq" id="WP_014868571.1">
    <property type="nucleotide sequence ID" value="NZ_AP018493.1"/>
</dbReference>
<keyword evidence="2" id="KW-0614">Plasmid</keyword>
<gene>
    <name evidence="2" type="ORF">DAT561_p1093</name>
</gene>
<geneLocation type="plasmid" evidence="3">
    <name>pmp1 dat561 dna</name>
</geneLocation>
<evidence type="ECO:0000313" key="2">
    <source>
        <dbReference type="EMBL" id="BBC61795.1"/>
    </source>
</evidence>
<protein>
    <submittedName>
        <fullName evidence="2">Transcriptional regulator, MarR family</fullName>
    </submittedName>
</protein>
<feature type="domain" description="HTH marR-type" evidence="1">
    <location>
        <begin position="1"/>
        <end position="132"/>
    </location>
</feature>
<dbReference type="GO" id="GO:0006950">
    <property type="term" value="P:response to stress"/>
    <property type="evidence" value="ECO:0007669"/>
    <property type="project" value="TreeGrafter"/>
</dbReference>
<dbReference type="InterPro" id="IPR039422">
    <property type="entry name" value="MarR/SlyA-like"/>
</dbReference>
<proteinExistence type="predicted"/>
<dbReference type="GeneID" id="39499658"/>
<dbReference type="SUPFAM" id="SSF46785">
    <property type="entry name" value="Winged helix' DNA-binding domain"/>
    <property type="match status" value="1"/>
</dbReference>
<dbReference type="SMART" id="SM00347">
    <property type="entry name" value="HTH_MARR"/>
    <property type="match status" value="1"/>
</dbReference>
<dbReference type="Proteomes" id="UP000269226">
    <property type="component" value="Plasmid pMP1"/>
</dbReference>
<dbReference type="EMBL" id="AP018493">
    <property type="protein sequence ID" value="BBC61795.1"/>
    <property type="molecule type" value="Genomic_DNA"/>
</dbReference>
<dbReference type="AlphaFoldDB" id="A0A2Z5Y4K8"/>
<dbReference type="InterPro" id="IPR036388">
    <property type="entry name" value="WH-like_DNA-bd_sf"/>
</dbReference>
<sequence>MLQNTILNKLIKITQQPILIFFYQLDEKTDNSFEALKLIAREKIVTAGRISEYLDINPSSVTQILKKLESIDAVKKVKSEEDARVTFIKITQTGEELIKNSNFSSTILEMIFKEFSEADLEQLDNYLTRIYDNLHTDELDIQLMKIFSNERRWQQFSELSTYFYRAREQMMRQDRLEKFRDFKKH</sequence>
<dbReference type="PROSITE" id="PS50995">
    <property type="entry name" value="HTH_MARR_2"/>
    <property type="match status" value="1"/>
</dbReference>
<dbReference type="InterPro" id="IPR036390">
    <property type="entry name" value="WH_DNA-bd_sf"/>
</dbReference>